<feature type="signal peptide" evidence="2">
    <location>
        <begin position="1"/>
        <end position="26"/>
    </location>
</feature>
<keyword evidence="5" id="KW-1185">Reference proteome</keyword>
<reference evidence="5" key="1">
    <citation type="journal article" date="2016" name="Nat. Commun.">
        <title>The Gonium pectorale genome demonstrates co-option of cell cycle regulation during the evolution of multicellularity.</title>
        <authorList>
            <person name="Hanschen E.R."/>
            <person name="Marriage T.N."/>
            <person name="Ferris P.J."/>
            <person name="Hamaji T."/>
            <person name="Toyoda A."/>
            <person name="Fujiyama A."/>
            <person name="Neme R."/>
            <person name="Noguchi H."/>
            <person name="Minakuchi Y."/>
            <person name="Suzuki M."/>
            <person name="Kawai-Toyooka H."/>
            <person name="Smith D.R."/>
            <person name="Sparks H."/>
            <person name="Anderson J."/>
            <person name="Bakaric R."/>
            <person name="Luria V."/>
            <person name="Karger A."/>
            <person name="Kirschner M.W."/>
            <person name="Durand P.M."/>
            <person name="Michod R.E."/>
            <person name="Nozaki H."/>
            <person name="Olson B.J."/>
        </authorList>
    </citation>
    <scope>NUCLEOTIDE SEQUENCE [LARGE SCALE GENOMIC DNA]</scope>
    <source>
        <strain evidence="5">NIES-2863</strain>
    </source>
</reference>
<comment type="caution">
    <text evidence="4">The sequence shown here is derived from an EMBL/GenBank/DDBJ whole genome shotgun (WGS) entry which is preliminary data.</text>
</comment>
<feature type="chain" id="PRO_5007561903" description="BTBD8 BACK domain-containing protein" evidence="2">
    <location>
        <begin position="27"/>
        <end position="389"/>
    </location>
</feature>
<dbReference type="OrthoDB" id="409642at2759"/>
<sequence>MCVAGQANAAELLSLADLWCLEAVKAAVLGALRRSMCNGFKRPAAGSPAAEAVPQVAALARTATECGLGDADGGLARLYGECTAWMAAWPARVWPSRTFATMSRSIQDDVLAAAIARLSPDTAPSVLAGCRALASGLPAVAWAARVGKMREALAEAALGYTWSHFAAVCEAAGGRRDNSECWGALLEELNAHVAVHPDPDPAVRVLAAWPADALALLYGPAAASTAAAAAARGAARAAAVAPGPAGSAPQAWLQRALDLEAVWREGSGESGSWLGNDEVRLLQALHDHLHSYLVRHMAAVSRSAAFRQLTPRQQSRLMQIAQEGLGTGGCAGTGLRAASGTSRDAALAAGAAGQAAAWLVTSAAAAGPGGGGSRSSLAVTPWGGTGSGG</sequence>
<feature type="domain" description="BTBD8 BACK" evidence="3">
    <location>
        <begin position="74"/>
        <end position="168"/>
    </location>
</feature>
<dbReference type="Proteomes" id="UP000075714">
    <property type="component" value="Unassembled WGS sequence"/>
</dbReference>
<dbReference type="PANTHER" id="PTHR22427:SF7">
    <property type="entry name" value="GH15728P"/>
    <property type="match status" value="1"/>
</dbReference>
<dbReference type="InterPro" id="IPR043225">
    <property type="entry name" value="BACK_BTBD8"/>
</dbReference>
<evidence type="ECO:0000313" key="5">
    <source>
        <dbReference type="Proteomes" id="UP000075714"/>
    </source>
</evidence>
<evidence type="ECO:0000259" key="3">
    <source>
        <dbReference type="Pfam" id="PF26017"/>
    </source>
</evidence>
<keyword evidence="2" id="KW-0732">Signal</keyword>
<protein>
    <recommendedName>
        <fullName evidence="3">BTBD8 BACK domain-containing protein</fullName>
    </recommendedName>
</protein>
<evidence type="ECO:0000313" key="4">
    <source>
        <dbReference type="EMBL" id="KXZ46354.1"/>
    </source>
</evidence>
<proteinExistence type="predicted"/>
<feature type="region of interest" description="Disordered" evidence="1">
    <location>
        <begin position="367"/>
        <end position="389"/>
    </location>
</feature>
<dbReference type="STRING" id="33097.A0A150G941"/>
<dbReference type="AlphaFoldDB" id="A0A150G941"/>
<dbReference type="Pfam" id="PF26017">
    <property type="entry name" value="BACK_BTBD8"/>
    <property type="match status" value="1"/>
</dbReference>
<organism evidence="4 5">
    <name type="scientific">Gonium pectorale</name>
    <name type="common">Green alga</name>
    <dbReference type="NCBI Taxonomy" id="33097"/>
    <lineage>
        <taxon>Eukaryota</taxon>
        <taxon>Viridiplantae</taxon>
        <taxon>Chlorophyta</taxon>
        <taxon>core chlorophytes</taxon>
        <taxon>Chlorophyceae</taxon>
        <taxon>CS clade</taxon>
        <taxon>Chlamydomonadales</taxon>
        <taxon>Volvocaceae</taxon>
        <taxon>Gonium</taxon>
    </lineage>
</organism>
<evidence type="ECO:0000256" key="2">
    <source>
        <dbReference type="SAM" id="SignalP"/>
    </source>
</evidence>
<dbReference type="EMBL" id="LSYV01000045">
    <property type="protein sequence ID" value="KXZ46354.1"/>
    <property type="molecule type" value="Genomic_DNA"/>
</dbReference>
<evidence type="ECO:0000256" key="1">
    <source>
        <dbReference type="SAM" id="MobiDB-lite"/>
    </source>
</evidence>
<dbReference type="PANTHER" id="PTHR22427">
    <property type="entry name" value="GH15728P"/>
    <property type="match status" value="1"/>
</dbReference>
<gene>
    <name evidence="4" type="ORF">GPECTOR_44g32</name>
</gene>
<accession>A0A150G941</accession>
<name>A0A150G941_GONPE</name>